<keyword evidence="8" id="KW-0963">Cytoplasm</keyword>
<comment type="catalytic activity">
    <reaction evidence="8">
        <text>N(2)-acetyl-L-ornithine + L-glutamate = N-acetyl-L-glutamate + L-ornithine</text>
        <dbReference type="Rhea" id="RHEA:15349"/>
        <dbReference type="ChEBI" id="CHEBI:29985"/>
        <dbReference type="ChEBI" id="CHEBI:44337"/>
        <dbReference type="ChEBI" id="CHEBI:46911"/>
        <dbReference type="ChEBI" id="CHEBI:57805"/>
        <dbReference type="EC" id="2.3.1.35"/>
    </reaction>
</comment>
<feature type="site" description="Involved in the stabilization of negative charge on the oxyanion by the formation of the oxyanion hole" evidence="8">
    <location>
        <position position="111"/>
    </location>
</feature>
<keyword evidence="7 8" id="KW-0012">Acyltransferase</keyword>
<dbReference type="PANTHER" id="PTHR23100:SF0">
    <property type="entry name" value="ARGININE BIOSYNTHESIS BIFUNCTIONAL PROTEIN ARGJ, MITOCHONDRIAL"/>
    <property type="match status" value="1"/>
</dbReference>
<feature type="binding site" evidence="8">
    <location>
        <position position="394"/>
    </location>
    <ligand>
        <name>substrate</name>
    </ligand>
</feature>
<keyword evidence="4 8" id="KW-0028">Amino-acid biosynthesis</keyword>
<dbReference type="InterPro" id="IPR016117">
    <property type="entry name" value="ArgJ-like_dom_sf"/>
</dbReference>
<dbReference type="CDD" id="cd02152">
    <property type="entry name" value="OAT"/>
    <property type="match status" value="1"/>
</dbReference>
<evidence type="ECO:0000256" key="5">
    <source>
        <dbReference type="ARBA" id="ARBA00022679"/>
    </source>
</evidence>
<dbReference type="NCBIfam" id="NF003802">
    <property type="entry name" value="PRK05388.1"/>
    <property type="match status" value="1"/>
</dbReference>
<protein>
    <recommendedName>
        <fullName evidence="8">Arginine biosynthesis bifunctional protein ArgJ</fullName>
    </recommendedName>
    <domain>
        <recommendedName>
            <fullName evidence="8">Glutamate N-acetyltransferase</fullName>
            <ecNumber evidence="8">2.3.1.35</ecNumber>
        </recommendedName>
        <alternativeName>
            <fullName evidence="8">Ornithine acetyltransferase</fullName>
            <shortName evidence="8">OATase</shortName>
        </alternativeName>
        <alternativeName>
            <fullName evidence="8">Ornithine transacetylase</fullName>
        </alternativeName>
    </domain>
    <domain>
        <recommendedName>
            <fullName evidence="8">Amino-acid acetyltransferase</fullName>
            <ecNumber evidence="8">2.3.1.1</ecNumber>
        </recommendedName>
        <alternativeName>
            <fullName evidence="8">N-acetylglutamate synthase</fullName>
            <shortName evidence="8">AGSase</shortName>
        </alternativeName>
    </domain>
    <component>
        <recommendedName>
            <fullName evidence="8">Arginine biosynthesis bifunctional protein ArgJ alpha chain</fullName>
        </recommendedName>
    </component>
    <component>
        <recommendedName>
            <fullName evidence="8">Arginine biosynthesis bifunctional protein ArgJ beta chain</fullName>
        </recommendedName>
    </component>
</protein>
<dbReference type="Gene3D" id="3.60.70.12">
    <property type="entry name" value="L-amino peptidase D-ALA esterase/amidase"/>
    <property type="match status" value="1"/>
</dbReference>
<keyword evidence="5 8" id="KW-0808">Transferase</keyword>
<feature type="binding site" evidence="8">
    <location>
        <position position="271"/>
    </location>
    <ligand>
        <name>substrate</name>
    </ligand>
</feature>
<evidence type="ECO:0000256" key="4">
    <source>
        <dbReference type="ARBA" id="ARBA00022605"/>
    </source>
</evidence>
<feature type="site" description="Involved in the stabilization of negative charge on the oxyanion by the formation of the oxyanion hole" evidence="8">
    <location>
        <position position="110"/>
    </location>
</feature>
<dbReference type="EC" id="2.3.1.35" evidence="8"/>
<dbReference type="PANTHER" id="PTHR23100">
    <property type="entry name" value="ARGININE BIOSYNTHESIS BIFUNCTIONAL PROTEIN ARGJ"/>
    <property type="match status" value="1"/>
</dbReference>
<evidence type="ECO:0000256" key="3">
    <source>
        <dbReference type="ARBA" id="ARBA00022571"/>
    </source>
</evidence>
<dbReference type="GO" id="GO:0004042">
    <property type="term" value="F:L-glutamate N-acetyltransferase activity"/>
    <property type="evidence" value="ECO:0007669"/>
    <property type="project" value="UniProtKB-UniRule"/>
</dbReference>
<comment type="similarity">
    <text evidence="1 8">Belongs to the ArgJ family.</text>
</comment>
<name>A0A9D8KCN8_9DELT</name>
<feature type="binding site" evidence="8">
    <location>
        <position position="399"/>
    </location>
    <ligand>
        <name>substrate</name>
    </ligand>
</feature>
<comment type="function">
    <text evidence="8">Catalyzes two activities which are involved in the cyclic version of arginine biosynthesis: the synthesis of N-acetylglutamate from glutamate and acetyl-CoA as the acetyl donor, and of ornithine by transacetylation between N(2)-acetylornithine and glutamate.</text>
</comment>
<proteinExistence type="inferred from homology"/>
<dbReference type="EC" id="2.3.1.1" evidence="8"/>
<gene>
    <name evidence="8 9" type="primary">argJ</name>
    <name evidence="9" type="ORF">JW984_00600</name>
</gene>
<evidence type="ECO:0000256" key="7">
    <source>
        <dbReference type="ARBA" id="ARBA00023315"/>
    </source>
</evidence>
<evidence type="ECO:0000256" key="1">
    <source>
        <dbReference type="ARBA" id="ARBA00006774"/>
    </source>
</evidence>
<comment type="subunit">
    <text evidence="2 8">Heterotetramer of two alpha and two beta chains.</text>
</comment>
<evidence type="ECO:0000256" key="2">
    <source>
        <dbReference type="ARBA" id="ARBA00011475"/>
    </source>
</evidence>
<dbReference type="HAMAP" id="MF_01106">
    <property type="entry name" value="ArgJ"/>
    <property type="match status" value="1"/>
</dbReference>
<dbReference type="NCBIfam" id="TIGR00120">
    <property type="entry name" value="ArgJ"/>
    <property type="match status" value="1"/>
</dbReference>
<evidence type="ECO:0000313" key="9">
    <source>
        <dbReference type="EMBL" id="MBN1571677.1"/>
    </source>
</evidence>
<feature type="chain" id="PRO_5039769088" description="Arginine biosynthesis bifunctional protein ArgJ alpha chain" evidence="8">
    <location>
        <begin position="1"/>
        <end position="183"/>
    </location>
</feature>
<dbReference type="GO" id="GO:0004358">
    <property type="term" value="F:L-glutamate N-acetyltransferase activity, acting on acetyl-L-ornithine as donor"/>
    <property type="evidence" value="ECO:0007669"/>
    <property type="project" value="UniProtKB-UniRule"/>
</dbReference>
<reference evidence="9" key="1">
    <citation type="journal article" date="2021" name="Environ. Microbiol.">
        <title>Genomic characterization of three novel Desulfobacterota classes expand the metabolic and phylogenetic diversity of the phylum.</title>
        <authorList>
            <person name="Murphy C.L."/>
            <person name="Biggerstaff J."/>
            <person name="Eichhorn A."/>
            <person name="Ewing E."/>
            <person name="Shahan R."/>
            <person name="Soriano D."/>
            <person name="Stewart S."/>
            <person name="VanMol K."/>
            <person name="Walker R."/>
            <person name="Walters P."/>
            <person name="Elshahed M.S."/>
            <person name="Youssef N.H."/>
        </authorList>
    </citation>
    <scope>NUCLEOTIDE SEQUENCE</scope>
    <source>
        <strain evidence="9">Zod_Metabat.24</strain>
    </source>
</reference>
<dbReference type="GO" id="GO:0006592">
    <property type="term" value="P:ornithine biosynthetic process"/>
    <property type="evidence" value="ECO:0007669"/>
    <property type="project" value="TreeGrafter"/>
</dbReference>
<keyword evidence="3 8" id="KW-0055">Arginine biosynthesis</keyword>
<comment type="pathway">
    <text evidence="8">Amino-acid biosynthesis; L-arginine biosynthesis; N(2)-acetyl-L-ornithine from L-glutamate: step 1/4.</text>
</comment>
<comment type="pathway">
    <text evidence="8">Amino-acid biosynthesis; L-arginine biosynthesis; L-ornithine and N-acetyl-L-glutamate from L-glutamate and N(2)-acetyl-L-ornithine (cyclic): step 1/1.</text>
</comment>
<dbReference type="GO" id="GO:0005737">
    <property type="term" value="C:cytoplasm"/>
    <property type="evidence" value="ECO:0007669"/>
    <property type="project" value="UniProtKB-SubCell"/>
</dbReference>
<evidence type="ECO:0000256" key="6">
    <source>
        <dbReference type="ARBA" id="ARBA00022813"/>
    </source>
</evidence>
<dbReference type="SUPFAM" id="SSF56266">
    <property type="entry name" value="DmpA/ArgJ-like"/>
    <property type="match status" value="1"/>
</dbReference>
<comment type="caution">
    <text evidence="9">The sequence shown here is derived from an EMBL/GenBank/DDBJ whole genome shotgun (WGS) entry which is preliminary data.</text>
</comment>
<keyword evidence="6 8" id="KW-0068">Autocatalytic cleavage</keyword>
<sequence>MNPYDFTCPGFRAAGVASGIKGDGALDLGLIVSDSPTNAAAVFTKNRVKAAPLTVAAERVRGNSIRAVLANSGNANACTGDGGVSDAENTTWVVASLLKLPPEGVIPASTGVIGQRLPAENINSAARGLVSSLKPEGFVEFAEAIMTTDTFSKISKRIFSAGGCDYTILGIAKGAGMIRPDMATMLSFIVTDAPIRKDALSKALKGAVEVSFNAITVDGDTSTNDMVILMARDDAAFKGDVDTLAAIEDKFRENLGSLLVELAEMIVKDGEGATKMVSIKVLGAPNKRTARDVAFRVANSPLVKTAFFGEDPNWGRIMGAVGCVEGDFDPMGADIYFNDLKLVSGGVGNGIESERAAARIMKNRRFDVTIDLKGGKSTFTVLTTDFSFDYVKINAEYRS</sequence>
<dbReference type="EMBL" id="JAFGIX010000003">
    <property type="protein sequence ID" value="MBN1571677.1"/>
    <property type="molecule type" value="Genomic_DNA"/>
</dbReference>
<feature type="binding site" evidence="8">
    <location>
        <position position="173"/>
    </location>
    <ligand>
        <name>substrate</name>
    </ligand>
</feature>
<feature type="chain" id="PRO_5039769087" description="Arginine biosynthesis bifunctional protein ArgJ beta chain" evidence="8">
    <location>
        <begin position="184"/>
        <end position="399"/>
    </location>
</feature>
<comment type="catalytic activity">
    <reaction evidence="8">
        <text>L-glutamate + acetyl-CoA = N-acetyl-L-glutamate + CoA + H(+)</text>
        <dbReference type="Rhea" id="RHEA:24292"/>
        <dbReference type="ChEBI" id="CHEBI:15378"/>
        <dbReference type="ChEBI" id="CHEBI:29985"/>
        <dbReference type="ChEBI" id="CHEBI:44337"/>
        <dbReference type="ChEBI" id="CHEBI:57287"/>
        <dbReference type="ChEBI" id="CHEBI:57288"/>
        <dbReference type="EC" id="2.3.1.1"/>
    </reaction>
</comment>
<dbReference type="InterPro" id="IPR002813">
    <property type="entry name" value="Arg_biosynth_ArgJ"/>
</dbReference>
<comment type="subcellular location">
    <subcellularLocation>
        <location evidence="8">Cytoplasm</location>
    </subcellularLocation>
</comment>
<feature type="binding site" evidence="8">
    <location>
        <position position="147"/>
    </location>
    <ligand>
        <name>substrate</name>
    </ligand>
</feature>
<evidence type="ECO:0000313" key="10">
    <source>
        <dbReference type="Proteomes" id="UP000809273"/>
    </source>
</evidence>
<dbReference type="GO" id="GO:0006526">
    <property type="term" value="P:L-arginine biosynthetic process"/>
    <property type="evidence" value="ECO:0007669"/>
    <property type="project" value="UniProtKB-UniRule"/>
</dbReference>
<dbReference type="Proteomes" id="UP000809273">
    <property type="component" value="Unassembled WGS sequence"/>
</dbReference>
<reference evidence="9" key="2">
    <citation type="submission" date="2021-01" db="EMBL/GenBank/DDBJ databases">
        <authorList>
            <person name="Hahn C.R."/>
            <person name="Youssef N.H."/>
            <person name="Elshahed M."/>
        </authorList>
    </citation>
    <scope>NUCLEOTIDE SEQUENCE</scope>
    <source>
        <strain evidence="9">Zod_Metabat.24</strain>
    </source>
</reference>
<feature type="active site" description="Nucleophile" evidence="8">
    <location>
        <position position="184"/>
    </location>
</feature>
<feature type="site" description="Cleavage; by autolysis" evidence="8">
    <location>
        <begin position="183"/>
        <end position="184"/>
    </location>
</feature>
<organism evidence="9 10">
    <name type="scientific">Candidatus Zymogenus saltonus</name>
    <dbReference type="NCBI Taxonomy" id="2844893"/>
    <lineage>
        <taxon>Bacteria</taxon>
        <taxon>Deltaproteobacteria</taxon>
        <taxon>Candidatus Zymogenia</taxon>
        <taxon>Candidatus Zymogeniales</taxon>
        <taxon>Candidatus Zymogenaceae</taxon>
        <taxon>Candidatus Zymogenus</taxon>
    </lineage>
</organism>
<dbReference type="Gene3D" id="3.10.20.340">
    <property type="entry name" value="ArgJ beta chain, C-terminal domain"/>
    <property type="match status" value="1"/>
</dbReference>
<keyword evidence="8" id="KW-0511">Multifunctional enzyme</keyword>
<feature type="binding site" evidence="8">
    <location>
        <position position="184"/>
    </location>
    <ligand>
        <name>substrate</name>
    </ligand>
</feature>
<evidence type="ECO:0000256" key="8">
    <source>
        <dbReference type="HAMAP-Rule" id="MF_01106"/>
    </source>
</evidence>
<dbReference type="AlphaFoldDB" id="A0A9D8KCN8"/>
<dbReference type="FunFam" id="3.60.70.12:FF:000001">
    <property type="entry name" value="Arginine biosynthesis bifunctional protein ArgJ, chloroplastic"/>
    <property type="match status" value="1"/>
</dbReference>
<dbReference type="InterPro" id="IPR042195">
    <property type="entry name" value="ArgJ_beta_C"/>
</dbReference>
<accession>A0A9D8KCN8</accession>
<dbReference type="Pfam" id="PF01960">
    <property type="entry name" value="ArgJ"/>
    <property type="match status" value="1"/>
</dbReference>